<name>A0A6N7XIP1_9FIRM</name>
<dbReference type="Proteomes" id="UP000469523">
    <property type="component" value="Unassembled WGS sequence"/>
</dbReference>
<comment type="caution">
    <text evidence="1">The sequence shown here is derived from an EMBL/GenBank/DDBJ whole genome shotgun (WGS) entry which is preliminary data.</text>
</comment>
<evidence type="ECO:0000313" key="1">
    <source>
        <dbReference type="EMBL" id="MSU00622.1"/>
    </source>
</evidence>
<evidence type="ECO:0000313" key="2">
    <source>
        <dbReference type="Proteomes" id="UP000469523"/>
    </source>
</evidence>
<organism evidence="1 2">
    <name type="scientific">Tissierella pigra</name>
    <dbReference type="NCBI Taxonomy" id="2607614"/>
    <lineage>
        <taxon>Bacteria</taxon>
        <taxon>Bacillati</taxon>
        <taxon>Bacillota</taxon>
        <taxon>Tissierellia</taxon>
        <taxon>Tissierellales</taxon>
        <taxon>Tissierellaceae</taxon>
        <taxon>Tissierella</taxon>
    </lineage>
</organism>
<dbReference type="EMBL" id="VUNQ01000005">
    <property type="protein sequence ID" value="MSU00622.1"/>
    <property type="molecule type" value="Genomic_DNA"/>
</dbReference>
<keyword evidence="2" id="KW-1185">Reference proteome</keyword>
<proteinExistence type="predicted"/>
<dbReference type="AlphaFoldDB" id="A0A6N7XIP1"/>
<sequence length="226" mass="25414">MRDGEPEVEEATVGGNKVAVKNNAVEIKFEEETESIPKVVVNFKENVKVTVITDKTGKKYDKPAQLEEAKNWLGYKGNLDEFKKVIEIGTDRTFAEVIAKLGESFQVTVVNEAGKDLTLTINLKLEVPAPVLVKDLLLEDEAKNFFEPMSGVFAIQLFKNEVKAKFPKITDADKLELQIGEDYFELNHKVDVDENEFWSSGSLQSDSDDVEITKDMIKNGVIRIKK</sequence>
<gene>
    <name evidence="1" type="ORF">FYJ83_03960</name>
</gene>
<reference evidence="1 2" key="1">
    <citation type="submission" date="2019-09" db="EMBL/GenBank/DDBJ databases">
        <title>In-depth cultivation of the pig gut microbiome towards novel bacterial diversity and tailored functional studies.</title>
        <authorList>
            <person name="Wylensek D."/>
            <person name="Hitch T.C.A."/>
            <person name="Clavel T."/>
        </authorList>
    </citation>
    <scope>NUCLEOTIDE SEQUENCE [LARGE SCALE GENOMIC DNA]</scope>
    <source>
        <strain evidence="1 2">WCA3-693-APC-4?</strain>
    </source>
</reference>
<accession>A0A6N7XIP1</accession>
<protein>
    <submittedName>
        <fullName evidence="1">Uncharacterized protein</fullName>
    </submittedName>
</protein>
<dbReference type="RefSeq" id="WP_154439045.1">
    <property type="nucleotide sequence ID" value="NZ_VUNQ01000005.1"/>
</dbReference>